<organism evidence="3 5">
    <name type="scientific">Leptospira perolatii</name>
    <dbReference type="NCBI Taxonomy" id="2023191"/>
    <lineage>
        <taxon>Bacteria</taxon>
        <taxon>Pseudomonadati</taxon>
        <taxon>Spirochaetota</taxon>
        <taxon>Spirochaetia</taxon>
        <taxon>Leptospirales</taxon>
        <taxon>Leptospiraceae</taxon>
        <taxon>Leptospira</taxon>
    </lineage>
</organism>
<feature type="signal peptide" evidence="1">
    <location>
        <begin position="1"/>
        <end position="19"/>
    </location>
</feature>
<evidence type="ECO:0000313" key="2">
    <source>
        <dbReference type="EMBL" id="PJZ70246.1"/>
    </source>
</evidence>
<dbReference type="Proteomes" id="UP000231990">
    <property type="component" value="Unassembled WGS sequence"/>
</dbReference>
<evidence type="ECO:0000313" key="4">
    <source>
        <dbReference type="Proteomes" id="UP000231962"/>
    </source>
</evidence>
<dbReference type="Proteomes" id="UP000231962">
    <property type="component" value="Unassembled WGS sequence"/>
</dbReference>
<dbReference type="EMBL" id="NPDZ01000007">
    <property type="protein sequence ID" value="PJZ72870.1"/>
    <property type="molecule type" value="Genomic_DNA"/>
</dbReference>
<dbReference type="EMBL" id="NPDY01000004">
    <property type="protein sequence ID" value="PJZ70246.1"/>
    <property type="molecule type" value="Genomic_DNA"/>
</dbReference>
<feature type="chain" id="PRO_5014877146" description="Lipoprotein" evidence="1">
    <location>
        <begin position="20"/>
        <end position="118"/>
    </location>
</feature>
<accession>A0A2M9ZL98</accession>
<name>A0A2M9ZL98_9LEPT</name>
<dbReference type="OrthoDB" id="344890at2"/>
<comment type="caution">
    <text evidence="3">The sequence shown here is derived from an EMBL/GenBank/DDBJ whole genome shotgun (WGS) entry which is preliminary data.</text>
</comment>
<evidence type="ECO:0000256" key="1">
    <source>
        <dbReference type="SAM" id="SignalP"/>
    </source>
</evidence>
<protein>
    <recommendedName>
        <fullName evidence="6">Lipoprotein</fullName>
    </recommendedName>
</protein>
<keyword evidence="1" id="KW-0732">Signal</keyword>
<sequence length="118" mass="12936">MSKMVVIKFFILGSLFVLASCVSGSFTRTGRVYPALPENAQVDVVMRSTPDYKFEVIGMAEMKGGTLDMQLEKARAIARENGGDVLILAETSTQYYMGANGQVSSADIRTFEIAKRIK</sequence>
<keyword evidence="4" id="KW-1185">Reference proteome</keyword>
<evidence type="ECO:0000313" key="3">
    <source>
        <dbReference type="EMBL" id="PJZ72870.1"/>
    </source>
</evidence>
<dbReference type="AlphaFoldDB" id="A0A2M9ZL98"/>
<gene>
    <name evidence="2" type="ORF">CH360_06480</name>
    <name evidence="3" type="ORF">CH373_12490</name>
</gene>
<dbReference type="RefSeq" id="WP_100713208.1">
    <property type="nucleotide sequence ID" value="NZ_NPDY01000004.1"/>
</dbReference>
<proteinExistence type="predicted"/>
<evidence type="ECO:0000313" key="5">
    <source>
        <dbReference type="Proteomes" id="UP000231990"/>
    </source>
</evidence>
<reference evidence="4 5" key="1">
    <citation type="submission" date="2017-07" db="EMBL/GenBank/DDBJ databases">
        <title>Leptospira spp. isolated from tropical soils.</title>
        <authorList>
            <person name="Thibeaux R."/>
            <person name="Iraola G."/>
            <person name="Ferres I."/>
            <person name="Bierque E."/>
            <person name="Girault D."/>
            <person name="Soupe-Gilbert M.-E."/>
            <person name="Picardeau M."/>
            <person name="Goarant C."/>
        </authorList>
    </citation>
    <scope>NUCLEOTIDE SEQUENCE [LARGE SCALE GENOMIC DNA]</scope>
    <source>
        <strain evidence="3 5">FH1-B-B1</strain>
        <strain evidence="2 4">FH1-B-C1</strain>
    </source>
</reference>
<dbReference type="PROSITE" id="PS51257">
    <property type="entry name" value="PROKAR_LIPOPROTEIN"/>
    <property type="match status" value="1"/>
</dbReference>
<evidence type="ECO:0008006" key="6">
    <source>
        <dbReference type="Google" id="ProtNLM"/>
    </source>
</evidence>